<proteinExistence type="predicted"/>
<sequence length="361" mass="37974">MRLPLAVTLLALTACSKEDVNLEIQVHGVVNPLHRVVTPARVCNAQGGAKGWRIEVTGAGFLPSYRYSATNELMVLPPEVTLRGATSIAVPSSHVSNPSLEQLWVDVPTRDSENPMQLPPGLYSVEVSNDAGNRDALPDALQVVPPPHLTRLEPPPSGYSHLHDTPIVIEGTGFQPGTFPHVELRHASLSARPLGPVTVVSATRVETVVPHDANEGAYDVVLRNPEGCAAVLPQAVTITYKRLGALSVSPAVGLESENTRITLRTSPEPWGHAFSGTPALFILAPLRAAPARMERIPLQDVTLLSDTEVSAVVPACTGLQAPPETAPGCPDGIATGGPYIIEAVDPGGASGRMLGFSVVPP</sequence>
<dbReference type="Gene3D" id="2.60.40.10">
    <property type="entry name" value="Immunoglobulins"/>
    <property type="match status" value="1"/>
</dbReference>
<evidence type="ECO:0000313" key="1">
    <source>
        <dbReference type="EMBL" id="AEI65058.1"/>
    </source>
</evidence>
<dbReference type="EMBL" id="CP002830">
    <property type="protein sequence ID" value="AEI65058.1"/>
    <property type="molecule type" value="Genomic_DNA"/>
</dbReference>
<reference evidence="1 2" key="1">
    <citation type="journal article" date="2011" name="J. Bacteriol.">
        <title>Genome sequence of the halotolerant marine bacterium Myxococcus fulvus HW-1.</title>
        <authorList>
            <person name="Li Z.F."/>
            <person name="Li X."/>
            <person name="Liu H."/>
            <person name="Liu X."/>
            <person name="Han K."/>
            <person name="Wu Z.H."/>
            <person name="Hu W."/>
            <person name="Li F.F."/>
            <person name="Li Y.Z."/>
        </authorList>
    </citation>
    <scope>NUCLEOTIDE SEQUENCE [LARGE SCALE GENOMIC DNA]</scope>
    <source>
        <strain evidence="2">ATCC BAA-855 / HW-1</strain>
    </source>
</reference>
<gene>
    <name evidence="1" type="ordered locus">LILAB_15775</name>
</gene>
<organism evidence="1 2">
    <name type="scientific">Myxococcus fulvus (strain ATCC BAA-855 / HW-1)</name>
    <dbReference type="NCBI Taxonomy" id="483219"/>
    <lineage>
        <taxon>Bacteria</taxon>
        <taxon>Pseudomonadati</taxon>
        <taxon>Myxococcota</taxon>
        <taxon>Myxococcia</taxon>
        <taxon>Myxococcales</taxon>
        <taxon>Cystobacterineae</taxon>
        <taxon>Myxococcaceae</taxon>
        <taxon>Myxococcus</taxon>
    </lineage>
</organism>
<dbReference type="KEGG" id="mfu:LILAB_15775"/>
<dbReference type="HOGENOM" id="CLU_721256_0_0_7"/>
<dbReference type="AlphaFoldDB" id="F8CIJ2"/>
<dbReference type="Proteomes" id="UP000000488">
    <property type="component" value="Chromosome"/>
</dbReference>
<evidence type="ECO:0008006" key="3">
    <source>
        <dbReference type="Google" id="ProtNLM"/>
    </source>
</evidence>
<evidence type="ECO:0000313" key="2">
    <source>
        <dbReference type="Proteomes" id="UP000000488"/>
    </source>
</evidence>
<protein>
    <recommendedName>
        <fullName evidence="3">IPT/TIG domain-containing protein</fullName>
    </recommendedName>
</protein>
<name>F8CIJ2_MYXFH</name>
<dbReference type="eggNOG" id="ENOG50319U5">
    <property type="taxonomic scope" value="Bacteria"/>
</dbReference>
<dbReference type="PROSITE" id="PS51257">
    <property type="entry name" value="PROKAR_LIPOPROTEIN"/>
    <property type="match status" value="1"/>
</dbReference>
<accession>F8CIJ2</accession>
<dbReference type="InterPro" id="IPR013783">
    <property type="entry name" value="Ig-like_fold"/>
</dbReference>